<evidence type="ECO:0000256" key="1">
    <source>
        <dbReference type="SAM" id="Coils"/>
    </source>
</evidence>
<evidence type="ECO:0000313" key="3">
    <source>
        <dbReference type="Proteomes" id="UP000001194"/>
    </source>
</evidence>
<keyword evidence="3" id="KW-1185">Reference proteome</keyword>
<sequence>MISEDLPGHNVQLFEDEASDSAMNDSDAITLLSDTFPGILEGQPIAITYERGTQNGSTDWDSEDTDDIQIPELKEALAQIKKELKEANLTHTRELEEVKRRHARKLKEVKRKHGDELEELIQTHALELEKAKKTHARELAEVRGELEEAQEEWEEAQETHEREINEALSKIRKLKAQSKVPSTFKKKLKAAENSGERLWYLFQVALKGHRSPVDDGVTDSKWHSTERGETFYTDGISRKETFSSSPDLYSCYLATNSSGKVAFVDKKFVFFC</sequence>
<proteinExistence type="predicted"/>
<dbReference type="HOGENOM" id="CLU_1023316_0_0_1"/>
<dbReference type="OrthoDB" id="3021143at2759"/>
<dbReference type="GeneID" id="6068944"/>
<dbReference type="SUPFAM" id="SSF58113">
    <property type="entry name" value="Apolipoprotein A-I"/>
    <property type="match status" value="1"/>
</dbReference>
<name>B0CPX7_LACBS</name>
<dbReference type="AlphaFoldDB" id="B0CPX7"/>
<gene>
    <name evidence="2" type="ORF">LACBIDRAFT_301923</name>
</gene>
<dbReference type="Proteomes" id="UP000001194">
    <property type="component" value="Unassembled WGS sequence"/>
</dbReference>
<dbReference type="InParanoid" id="B0CPX7"/>
<dbReference type="RefSeq" id="XP_001873697.1">
    <property type="nucleotide sequence ID" value="XM_001873662.1"/>
</dbReference>
<evidence type="ECO:0000313" key="2">
    <source>
        <dbReference type="EMBL" id="EDR15489.1"/>
    </source>
</evidence>
<accession>B0CPX7</accession>
<reference evidence="2 3" key="1">
    <citation type="journal article" date="2008" name="Nature">
        <title>The genome of Laccaria bicolor provides insights into mycorrhizal symbiosis.</title>
        <authorList>
            <person name="Martin F."/>
            <person name="Aerts A."/>
            <person name="Ahren D."/>
            <person name="Brun A."/>
            <person name="Danchin E.G.J."/>
            <person name="Duchaussoy F."/>
            <person name="Gibon J."/>
            <person name="Kohler A."/>
            <person name="Lindquist E."/>
            <person name="Pereda V."/>
            <person name="Salamov A."/>
            <person name="Shapiro H.J."/>
            <person name="Wuyts J."/>
            <person name="Blaudez D."/>
            <person name="Buee M."/>
            <person name="Brokstein P."/>
            <person name="Canbaeck B."/>
            <person name="Cohen D."/>
            <person name="Courty P.E."/>
            <person name="Coutinho P.M."/>
            <person name="Delaruelle C."/>
            <person name="Detter J.C."/>
            <person name="Deveau A."/>
            <person name="DiFazio S."/>
            <person name="Duplessis S."/>
            <person name="Fraissinet-Tachet L."/>
            <person name="Lucic E."/>
            <person name="Frey-Klett P."/>
            <person name="Fourrey C."/>
            <person name="Feussner I."/>
            <person name="Gay G."/>
            <person name="Grimwood J."/>
            <person name="Hoegger P.J."/>
            <person name="Jain P."/>
            <person name="Kilaru S."/>
            <person name="Labbe J."/>
            <person name="Lin Y.C."/>
            <person name="Legue V."/>
            <person name="Le Tacon F."/>
            <person name="Marmeisse R."/>
            <person name="Melayah D."/>
            <person name="Montanini B."/>
            <person name="Muratet M."/>
            <person name="Nehls U."/>
            <person name="Niculita-Hirzel H."/>
            <person name="Oudot-Le Secq M.P."/>
            <person name="Peter M."/>
            <person name="Quesneville H."/>
            <person name="Rajashekar B."/>
            <person name="Reich M."/>
            <person name="Rouhier N."/>
            <person name="Schmutz J."/>
            <person name="Yin T."/>
            <person name="Chalot M."/>
            <person name="Henrissat B."/>
            <person name="Kuees U."/>
            <person name="Lucas S."/>
            <person name="Van de Peer Y."/>
            <person name="Podila G.K."/>
            <person name="Polle A."/>
            <person name="Pukkila P.J."/>
            <person name="Richardson P.M."/>
            <person name="Rouze P."/>
            <person name="Sanders I.R."/>
            <person name="Stajich J.E."/>
            <person name="Tunlid A."/>
            <person name="Tuskan G."/>
            <person name="Grigoriev I.V."/>
        </authorList>
    </citation>
    <scope>NUCLEOTIDE SEQUENCE [LARGE SCALE GENOMIC DNA]</scope>
    <source>
        <strain evidence="3">S238N-H82 / ATCC MYA-4686</strain>
    </source>
</reference>
<organism evidence="3">
    <name type="scientific">Laccaria bicolor (strain S238N-H82 / ATCC MYA-4686)</name>
    <name type="common">Bicoloured deceiver</name>
    <name type="synonym">Laccaria laccata var. bicolor</name>
    <dbReference type="NCBI Taxonomy" id="486041"/>
    <lineage>
        <taxon>Eukaryota</taxon>
        <taxon>Fungi</taxon>
        <taxon>Dikarya</taxon>
        <taxon>Basidiomycota</taxon>
        <taxon>Agaricomycotina</taxon>
        <taxon>Agaricomycetes</taxon>
        <taxon>Agaricomycetidae</taxon>
        <taxon>Agaricales</taxon>
        <taxon>Agaricineae</taxon>
        <taxon>Hydnangiaceae</taxon>
        <taxon>Laccaria</taxon>
    </lineage>
</organism>
<protein>
    <submittedName>
        <fullName evidence="2">Uncharacterized protein</fullName>
    </submittedName>
</protein>
<dbReference type="KEGG" id="lbc:LACBIDRAFT_301923"/>
<keyword evidence="1" id="KW-0175">Coiled coil</keyword>
<feature type="coiled-coil region" evidence="1">
    <location>
        <begin position="70"/>
        <end position="177"/>
    </location>
</feature>
<dbReference type="EMBL" id="DS547091">
    <property type="protein sequence ID" value="EDR15489.1"/>
    <property type="molecule type" value="Genomic_DNA"/>
</dbReference>